<name>R7RY35_STEHR</name>
<protein>
    <submittedName>
        <fullName evidence="1">Uncharacterized protein</fullName>
    </submittedName>
</protein>
<dbReference type="RefSeq" id="XP_007311280.1">
    <property type="nucleotide sequence ID" value="XM_007311218.1"/>
</dbReference>
<organism evidence="1 2">
    <name type="scientific">Stereum hirsutum (strain FP-91666)</name>
    <name type="common">White-rot fungus</name>
    <dbReference type="NCBI Taxonomy" id="721885"/>
    <lineage>
        <taxon>Eukaryota</taxon>
        <taxon>Fungi</taxon>
        <taxon>Dikarya</taxon>
        <taxon>Basidiomycota</taxon>
        <taxon>Agaricomycotina</taxon>
        <taxon>Agaricomycetes</taxon>
        <taxon>Russulales</taxon>
        <taxon>Stereaceae</taxon>
        <taxon>Stereum</taxon>
    </lineage>
</organism>
<dbReference type="Proteomes" id="UP000053927">
    <property type="component" value="Unassembled WGS sequence"/>
</dbReference>
<dbReference type="AlphaFoldDB" id="R7RY35"/>
<evidence type="ECO:0000313" key="2">
    <source>
        <dbReference type="Proteomes" id="UP000053927"/>
    </source>
</evidence>
<dbReference type="KEGG" id="shs:STEHIDRAFT_116407"/>
<gene>
    <name evidence="1" type="ORF">STEHIDRAFT_116407</name>
</gene>
<sequence>MRTQVIPQVSPSFVPPDYPQPEVAPEVVSQHEVAPEIVPQEGPHVVSQIISGVVPHVAPQPEVTAQVALQVSPQVVPHVAAQAAAPPAPQVVPRVIPQFVPRVASIDRGPELNPYNANQRRRYANVLRNLPLPNEELFRIHQPSVKLEKVHGQGTSNLGGFCIGCNLEHNRVDMKWGIYGCKKRKITRKECVVWGTWKIDDGPRVKDFVLEMAELLGEQVDSELTRSA</sequence>
<dbReference type="GeneID" id="18795910"/>
<reference evidence="2" key="1">
    <citation type="journal article" date="2012" name="Science">
        <title>The Paleozoic origin of enzymatic lignin decomposition reconstructed from 31 fungal genomes.</title>
        <authorList>
            <person name="Floudas D."/>
            <person name="Binder M."/>
            <person name="Riley R."/>
            <person name="Barry K."/>
            <person name="Blanchette R.A."/>
            <person name="Henrissat B."/>
            <person name="Martinez A.T."/>
            <person name="Otillar R."/>
            <person name="Spatafora J.W."/>
            <person name="Yadav J.S."/>
            <person name="Aerts A."/>
            <person name="Benoit I."/>
            <person name="Boyd A."/>
            <person name="Carlson A."/>
            <person name="Copeland A."/>
            <person name="Coutinho P.M."/>
            <person name="de Vries R.P."/>
            <person name="Ferreira P."/>
            <person name="Findley K."/>
            <person name="Foster B."/>
            <person name="Gaskell J."/>
            <person name="Glotzer D."/>
            <person name="Gorecki P."/>
            <person name="Heitman J."/>
            <person name="Hesse C."/>
            <person name="Hori C."/>
            <person name="Igarashi K."/>
            <person name="Jurgens J.A."/>
            <person name="Kallen N."/>
            <person name="Kersten P."/>
            <person name="Kohler A."/>
            <person name="Kuees U."/>
            <person name="Kumar T.K.A."/>
            <person name="Kuo A."/>
            <person name="LaButti K."/>
            <person name="Larrondo L.F."/>
            <person name="Lindquist E."/>
            <person name="Ling A."/>
            <person name="Lombard V."/>
            <person name="Lucas S."/>
            <person name="Lundell T."/>
            <person name="Martin R."/>
            <person name="McLaughlin D.J."/>
            <person name="Morgenstern I."/>
            <person name="Morin E."/>
            <person name="Murat C."/>
            <person name="Nagy L.G."/>
            <person name="Nolan M."/>
            <person name="Ohm R.A."/>
            <person name="Patyshakuliyeva A."/>
            <person name="Rokas A."/>
            <person name="Ruiz-Duenas F.J."/>
            <person name="Sabat G."/>
            <person name="Salamov A."/>
            <person name="Samejima M."/>
            <person name="Schmutz J."/>
            <person name="Slot J.C."/>
            <person name="St John F."/>
            <person name="Stenlid J."/>
            <person name="Sun H."/>
            <person name="Sun S."/>
            <person name="Syed K."/>
            <person name="Tsang A."/>
            <person name="Wiebenga A."/>
            <person name="Young D."/>
            <person name="Pisabarro A."/>
            <person name="Eastwood D.C."/>
            <person name="Martin F."/>
            <person name="Cullen D."/>
            <person name="Grigoriev I.V."/>
            <person name="Hibbett D.S."/>
        </authorList>
    </citation>
    <scope>NUCLEOTIDE SEQUENCE [LARGE SCALE GENOMIC DNA]</scope>
    <source>
        <strain evidence="2">FP-91666</strain>
    </source>
</reference>
<proteinExistence type="predicted"/>
<evidence type="ECO:0000313" key="1">
    <source>
        <dbReference type="EMBL" id="EIM79713.1"/>
    </source>
</evidence>
<dbReference type="EMBL" id="JH687402">
    <property type="protein sequence ID" value="EIM79713.1"/>
    <property type="molecule type" value="Genomic_DNA"/>
</dbReference>
<keyword evidence="2" id="KW-1185">Reference proteome</keyword>
<accession>R7RY35</accession>